<evidence type="ECO:0000259" key="3">
    <source>
        <dbReference type="Pfam" id="PF13505"/>
    </source>
</evidence>
<evidence type="ECO:0000256" key="1">
    <source>
        <dbReference type="ARBA" id="ARBA00022729"/>
    </source>
</evidence>
<evidence type="ECO:0000313" key="5">
    <source>
        <dbReference type="Proteomes" id="UP001138768"/>
    </source>
</evidence>
<proteinExistence type="predicted"/>
<feature type="chain" id="PRO_5040919870" description="Outer membrane protein beta-barrel domain-containing protein" evidence="2">
    <location>
        <begin position="23"/>
        <end position="213"/>
    </location>
</feature>
<dbReference type="AlphaFoldDB" id="A0A9X0WD32"/>
<comment type="caution">
    <text evidence="4">The sequence shown here is derived from an EMBL/GenBank/DDBJ whole genome shotgun (WGS) entry which is preliminary data.</text>
</comment>
<dbReference type="EMBL" id="NRRY01000048">
    <property type="protein sequence ID" value="MBK1620778.1"/>
    <property type="molecule type" value="Genomic_DNA"/>
</dbReference>
<dbReference type="Proteomes" id="UP001138768">
    <property type="component" value="Unassembled WGS sequence"/>
</dbReference>
<accession>A0A9X0WD32</accession>
<organism evidence="4 5">
    <name type="scientific">Lamprobacter modestohalophilus</name>
    <dbReference type="NCBI Taxonomy" id="1064514"/>
    <lineage>
        <taxon>Bacteria</taxon>
        <taxon>Pseudomonadati</taxon>
        <taxon>Pseudomonadota</taxon>
        <taxon>Gammaproteobacteria</taxon>
        <taxon>Chromatiales</taxon>
        <taxon>Chromatiaceae</taxon>
        <taxon>Lamprobacter</taxon>
    </lineage>
</organism>
<evidence type="ECO:0000256" key="2">
    <source>
        <dbReference type="SAM" id="SignalP"/>
    </source>
</evidence>
<name>A0A9X0WD32_9GAMM</name>
<dbReference type="RefSeq" id="WP_200248156.1">
    <property type="nucleotide sequence ID" value="NZ_NRRY01000048.1"/>
</dbReference>
<keyword evidence="1 2" id="KW-0732">Signal</keyword>
<sequence length="213" mass="22096">MNIALRFSLALGLAAAGPAAWADATTPGFYLGAAVGKAYADLNKGDVTGPLIDVGFPVTGSSEDDDDTGWKVLGGYQVNRYFGIEASWVVLGDYSINANLGGANPGQVKSELDLGGAFNLGVTAGYPFTDRLSAFAKLGAVFWDADAKSTANLASGSAAAKDGANGSDLSFGLGVAYYLTDHIAVRGDWDRYQIGGDADTDVNLWSLAVQYKF</sequence>
<dbReference type="InterPro" id="IPR027385">
    <property type="entry name" value="Beta-barrel_OMP"/>
</dbReference>
<feature type="signal peptide" evidence="2">
    <location>
        <begin position="1"/>
        <end position="22"/>
    </location>
</feature>
<dbReference type="SUPFAM" id="SSF56925">
    <property type="entry name" value="OMPA-like"/>
    <property type="match status" value="1"/>
</dbReference>
<evidence type="ECO:0000313" key="4">
    <source>
        <dbReference type="EMBL" id="MBK1620778.1"/>
    </source>
</evidence>
<protein>
    <recommendedName>
        <fullName evidence="3">Outer membrane protein beta-barrel domain-containing protein</fullName>
    </recommendedName>
</protein>
<gene>
    <name evidence="4" type="ORF">CKO42_20555</name>
</gene>
<dbReference type="InterPro" id="IPR011250">
    <property type="entry name" value="OMP/PagP_B-barrel"/>
</dbReference>
<feature type="domain" description="Outer membrane protein beta-barrel" evidence="3">
    <location>
        <begin position="9"/>
        <end position="213"/>
    </location>
</feature>
<reference evidence="4 5" key="1">
    <citation type="journal article" date="2020" name="Microorganisms">
        <title>Osmotic Adaptation and Compatible Solute Biosynthesis of Phototrophic Bacteria as Revealed from Genome Analyses.</title>
        <authorList>
            <person name="Imhoff J.F."/>
            <person name="Rahn T."/>
            <person name="Kunzel S."/>
            <person name="Keller A."/>
            <person name="Neulinger S.C."/>
        </authorList>
    </citation>
    <scope>NUCLEOTIDE SEQUENCE [LARGE SCALE GENOMIC DNA]</scope>
    <source>
        <strain evidence="4 5">DSM 25653</strain>
    </source>
</reference>
<dbReference type="Gene3D" id="2.40.160.20">
    <property type="match status" value="1"/>
</dbReference>
<keyword evidence="5" id="KW-1185">Reference proteome</keyword>
<dbReference type="Pfam" id="PF13505">
    <property type="entry name" value="OMP_b-brl"/>
    <property type="match status" value="1"/>
</dbReference>